<accession>A0A811KJC9</accession>
<dbReference type="Gene3D" id="2.30.42.10">
    <property type="match status" value="1"/>
</dbReference>
<dbReference type="InterPro" id="IPR036034">
    <property type="entry name" value="PDZ_sf"/>
</dbReference>
<evidence type="ECO:0000313" key="2">
    <source>
        <dbReference type="EMBL" id="CAD5215622.1"/>
    </source>
</evidence>
<dbReference type="EMBL" id="CAJFCW020000003">
    <property type="protein sequence ID" value="CAG9104446.1"/>
    <property type="molecule type" value="Genomic_DNA"/>
</dbReference>
<dbReference type="GO" id="GO:0014069">
    <property type="term" value="C:postsynaptic density"/>
    <property type="evidence" value="ECO:0007669"/>
    <property type="project" value="TreeGrafter"/>
</dbReference>
<evidence type="ECO:0000313" key="3">
    <source>
        <dbReference type="Proteomes" id="UP000614601"/>
    </source>
</evidence>
<dbReference type="GO" id="GO:0098968">
    <property type="term" value="P:neurotransmitter receptor transport postsynaptic membrane to endosome"/>
    <property type="evidence" value="ECO:0007669"/>
    <property type="project" value="TreeGrafter"/>
</dbReference>
<name>A0A811KJC9_9BILA</name>
<dbReference type="GO" id="GO:0016323">
    <property type="term" value="C:basolateral plasma membrane"/>
    <property type="evidence" value="ECO:0007669"/>
    <property type="project" value="TreeGrafter"/>
</dbReference>
<reference evidence="2" key="1">
    <citation type="submission" date="2020-09" db="EMBL/GenBank/DDBJ databases">
        <authorList>
            <person name="Kikuchi T."/>
        </authorList>
    </citation>
    <scope>NUCLEOTIDE SEQUENCE</scope>
    <source>
        <strain evidence="2">SH1</strain>
    </source>
</reference>
<dbReference type="OrthoDB" id="10033291at2759"/>
<dbReference type="EMBL" id="CAJFDH010000003">
    <property type="protein sequence ID" value="CAD5215622.1"/>
    <property type="molecule type" value="Genomic_DNA"/>
</dbReference>
<proteinExistence type="predicted"/>
<dbReference type="PANTHER" id="PTHR23119:SF50">
    <property type="entry name" value="PDZ DOMAIN-CONTAINING PROTEIN"/>
    <property type="match status" value="1"/>
</dbReference>
<dbReference type="Proteomes" id="UP000614601">
    <property type="component" value="Unassembled WGS sequence"/>
</dbReference>
<keyword evidence="3" id="KW-1185">Reference proteome</keyword>
<organism evidence="2 3">
    <name type="scientific">Bursaphelenchus okinawaensis</name>
    <dbReference type="NCBI Taxonomy" id="465554"/>
    <lineage>
        <taxon>Eukaryota</taxon>
        <taxon>Metazoa</taxon>
        <taxon>Ecdysozoa</taxon>
        <taxon>Nematoda</taxon>
        <taxon>Chromadorea</taxon>
        <taxon>Rhabditida</taxon>
        <taxon>Tylenchina</taxon>
        <taxon>Tylenchomorpha</taxon>
        <taxon>Aphelenchoidea</taxon>
        <taxon>Aphelenchoididae</taxon>
        <taxon>Bursaphelenchus</taxon>
    </lineage>
</organism>
<dbReference type="Proteomes" id="UP000783686">
    <property type="component" value="Unassembled WGS sequence"/>
</dbReference>
<evidence type="ECO:0000259" key="1">
    <source>
        <dbReference type="PROSITE" id="PS50106"/>
    </source>
</evidence>
<dbReference type="SMART" id="SM00228">
    <property type="entry name" value="PDZ"/>
    <property type="match status" value="1"/>
</dbReference>
<dbReference type="GO" id="GO:0045211">
    <property type="term" value="C:postsynaptic membrane"/>
    <property type="evidence" value="ECO:0007669"/>
    <property type="project" value="TreeGrafter"/>
</dbReference>
<dbReference type="Pfam" id="PF00595">
    <property type="entry name" value="PDZ"/>
    <property type="match status" value="1"/>
</dbReference>
<comment type="caution">
    <text evidence="2">The sequence shown here is derived from an EMBL/GenBank/DDBJ whole genome shotgun (WGS) entry which is preliminary data.</text>
</comment>
<dbReference type="SUPFAM" id="SSF50156">
    <property type="entry name" value="PDZ domain-like"/>
    <property type="match status" value="1"/>
</dbReference>
<dbReference type="AlphaFoldDB" id="A0A811KJC9"/>
<dbReference type="PROSITE" id="PS50106">
    <property type="entry name" value="PDZ"/>
    <property type="match status" value="1"/>
</dbReference>
<protein>
    <recommendedName>
        <fullName evidence="1">PDZ domain-containing protein</fullName>
    </recommendedName>
</protein>
<dbReference type="GO" id="GO:0019901">
    <property type="term" value="F:protein kinase binding"/>
    <property type="evidence" value="ECO:0007669"/>
    <property type="project" value="TreeGrafter"/>
</dbReference>
<dbReference type="GO" id="GO:0098887">
    <property type="term" value="P:neurotransmitter receptor transport, endosome to postsynaptic membrane"/>
    <property type="evidence" value="ECO:0007669"/>
    <property type="project" value="TreeGrafter"/>
</dbReference>
<dbReference type="GO" id="GO:0043113">
    <property type="term" value="P:receptor clustering"/>
    <property type="evidence" value="ECO:0007669"/>
    <property type="project" value="TreeGrafter"/>
</dbReference>
<sequence>MLRPGQPLQCLSIQIELEKVRITLQDGQVVEKCGFRIGGGIDQDPEKSSFNYPDTGIYITSIEHGSPAEVAGLRQHDKILEVNGYDFTMVTHDRAVKCIKRSSLLKMLIARREVAI</sequence>
<dbReference type="InterPro" id="IPR050614">
    <property type="entry name" value="Synaptic_Scaffolding_LAP-MAGUK"/>
</dbReference>
<feature type="domain" description="PDZ" evidence="1">
    <location>
        <begin position="21"/>
        <end position="114"/>
    </location>
</feature>
<dbReference type="GO" id="GO:0005912">
    <property type="term" value="C:adherens junction"/>
    <property type="evidence" value="ECO:0007669"/>
    <property type="project" value="TreeGrafter"/>
</dbReference>
<dbReference type="PANTHER" id="PTHR23119">
    <property type="entry name" value="DISCS LARGE"/>
    <property type="match status" value="1"/>
</dbReference>
<gene>
    <name evidence="2" type="ORF">BOKJ2_LOCUS6185</name>
</gene>
<dbReference type="GO" id="GO:0098609">
    <property type="term" value="P:cell-cell adhesion"/>
    <property type="evidence" value="ECO:0007669"/>
    <property type="project" value="TreeGrafter"/>
</dbReference>
<dbReference type="InterPro" id="IPR001478">
    <property type="entry name" value="PDZ"/>
</dbReference>
<dbReference type="GO" id="GO:0045197">
    <property type="term" value="P:establishment or maintenance of epithelial cell apical/basal polarity"/>
    <property type="evidence" value="ECO:0007669"/>
    <property type="project" value="TreeGrafter"/>
</dbReference>